<feature type="compositionally biased region" description="Low complexity" evidence="1">
    <location>
        <begin position="289"/>
        <end position="308"/>
    </location>
</feature>
<feature type="compositionally biased region" description="Low complexity" evidence="1">
    <location>
        <begin position="129"/>
        <end position="147"/>
    </location>
</feature>
<feature type="compositionally biased region" description="Low complexity" evidence="1">
    <location>
        <begin position="47"/>
        <end position="58"/>
    </location>
</feature>
<accession>A0AAW0FKL9</accession>
<protein>
    <submittedName>
        <fullName evidence="2">Uncharacterized protein</fullName>
    </submittedName>
</protein>
<proteinExistence type="predicted"/>
<gene>
    <name evidence="2" type="ORF">QCA50_017513</name>
</gene>
<feature type="region of interest" description="Disordered" evidence="1">
    <location>
        <begin position="37"/>
        <end position="75"/>
    </location>
</feature>
<feature type="region of interest" description="Disordered" evidence="1">
    <location>
        <begin position="216"/>
        <end position="235"/>
    </location>
</feature>
<organism evidence="2 3">
    <name type="scientific">Cerrena zonata</name>
    <dbReference type="NCBI Taxonomy" id="2478898"/>
    <lineage>
        <taxon>Eukaryota</taxon>
        <taxon>Fungi</taxon>
        <taxon>Dikarya</taxon>
        <taxon>Basidiomycota</taxon>
        <taxon>Agaricomycotina</taxon>
        <taxon>Agaricomycetes</taxon>
        <taxon>Polyporales</taxon>
        <taxon>Cerrenaceae</taxon>
        <taxon>Cerrena</taxon>
    </lineage>
</organism>
<evidence type="ECO:0000313" key="2">
    <source>
        <dbReference type="EMBL" id="KAK7679459.1"/>
    </source>
</evidence>
<feature type="region of interest" description="Disordered" evidence="1">
    <location>
        <begin position="321"/>
        <end position="349"/>
    </location>
</feature>
<reference evidence="2 3" key="1">
    <citation type="submission" date="2022-09" db="EMBL/GenBank/DDBJ databases">
        <authorList>
            <person name="Palmer J.M."/>
        </authorList>
    </citation>
    <scope>NUCLEOTIDE SEQUENCE [LARGE SCALE GENOMIC DNA]</scope>
    <source>
        <strain evidence="2 3">DSM 7382</strain>
    </source>
</reference>
<feature type="compositionally biased region" description="Low complexity" evidence="1">
    <location>
        <begin position="182"/>
        <end position="202"/>
    </location>
</feature>
<feature type="region of interest" description="Disordered" evidence="1">
    <location>
        <begin position="257"/>
        <end position="308"/>
    </location>
</feature>
<evidence type="ECO:0000256" key="1">
    <source>
        <dbReference type="SAM" id="MobiDB-lite"/>
    </source>
</evidence>
<dbReference type="Proteomes" id="UP001385951">
    <property type="component" value="Unassembled WGS sequence"/>
</dbReference>
<name>A0AAW0FKL9_9APHY</name>
<feature type="compositionally biased region" description="Basic and acidic residues" evidence="1">
    <location>
        <begin position="321"/>
        <end position="338"/>
    </location>
</feature>
<keyword evidence="3" id="KW-1185">Reference proteome</keyword>
<comment type="caution">
    <text evidence="2">The sequence shown here is derived from an EMBL/GenBank/DDBJ whole genome shotgun (WGS) entry which is preliminary data.</text>
</comment>
<sequence length="349" mass="38211">MDAIDVNWCLNCACHIDGTAAYCSRECLSAHTNPIHMHSQPIPIPSKPSSSSYSYRLPRQPPPRSVTVSVDEEEQDDDLDFFDQVPQRSPKPFVPCQPSKSAWIGKGVAGIPIWAQDVIPGPPEETEPRPVSRSRSSPSTPTSSLRPKLLQGRRPTPTVYMSKTEPAPPVPSMPICTPQQRLTPLTHSSHPSLPTTSSQSMTNASLTSLTTGISTSIATPASEDPENLPSAETHKPNFIGTLTAHLASWACSSPASSKVLHQHNNKDKSLRSKTVTRRPQPAPSTSYASRASQISRPQQQQQRRAYSPIPFFVFDVPAPSMKEKCSSGWGEKTDEHPAFKTRGRKPNRL</sequence>
<feature type="region of interest" description="Disordered" evidence="1">
    <location>
        <begin position="116"/>
        <end position="202"/>
    </location>
</feature>
<dbReference type="AlphaFoldDB" id="A0AAW0FKL9"/>
<feature type="compositionally biased region" description="Basic residues" evidence="1">
    <location>
        <begin position="339"/>
        <end position="349"/>
    </location>
</feature>
<evidence type="ECO:0000313" key="3">
    <source>
        <dbReference type="Proteomes" id="UP001385951"/>
    </source>
</evidence>
<dbReference type="EMBL" id="JASBNA010000059">
    <property type="protein sequence ID" value="KAK7679459.1"/>
    <property type="molecule type" value="Genomic_DNA"/>
</dbReference>